<evidence type="ECO:0000313" key="1">
    <source>
        <dbReference type="EMBL" id="MBM7816451.1"/>
    </source>
</evidence>
<proteinExistence type="predicted"/>
<sequence>MFLDLSEIRDGFAVDPEVEIDDAEAHAQRVHTNFLRTNRRTQTSPGAGSVLGMNHTHLAGGLVSSEG</sequence>
<protein>
    <submittedName>
        <fullName evidence="2">Uncharacterized protein</fullName>
    </submittedName>
</protein>
<evidence type="ECO:0000313" key="3">
    <source>
        <dbReference type="Proteomes" id="UP000235598"/>
    </source>
</evidence>
<dbReference type="Proteomes" id="UP000809290">
    <property type="component" value="Unassembled WGS sequence"/>
</dbReference>
<comment type="caution">
    <text evidence="2">The sequence shown here is derived from an EMBL/GenBank/DDBJ whole genome shotgun (WGS) entry which is preliminary data.</text>
</comment>
<keyword evidence="4" id="KW-1185">Reference proteome</keyword>
<evidence type="ECO:0000313" key="2">
    <source>
        <dbReference type="EMBL" id="PMD04757.1"/>
    </source>
</evidence>
<reference evidence="1 4" key="2">
    <citation type="submission" date="2021-01" db="EMBL/GenBank/DDBJ databases">
        <title>Sequencing the genomes of 1000 actinobacteria strains.</title>
        <authorList>
            <person name="Klenk H.-P."/>
        </authorList>
    </citation>
    <scope>NUCLEOTIDE SEQUENCE [LARGE SCALE GENOMIC DNA]</scope>
    <source>
        <strain evidence="1 4">DSM 13657</strain>
    </source>
</reference>
<accession>A0A2N6VKZ9</accession>
<dbReference type="EMBL" id="JAFBCP010000001">
    <property type="protein sequence ID" value="MBM7816451.1"/>
    <property type="molecule type" value="Genomic_DNA"/>
</dbReference>
<gene>
    <name evidence="2" type="ORF">CJ199_10355</name>
    <name evidence="1" type="ORF">JOE56_001145</name>
</gene>
<organism evidence="2 3">
    <name type="scientific">Brevibacterium paucivorans</name>
    <dbReference type="NCBI Taxonomy" id="170994"/>
    <lineage>
        <taxon>Bacteria</taxon>
        <taxon>Bacillati</taxon>
        <taxon>Actinomycetota</taxon>
        <taxon>Actinomycetes</taxon>
        <taxon>Micrococcales</taxon>
        <taxon>Brevibacteriaceae</taxon>
        <taxon>Brevibacterium</taxon>
    </lineage>
</organism>
<dbReference type="Proteomes" id="UP000235598">
    <property type="component" value="Unassembled WGS sequence"/>
</dbReference>
<evidence type="ECO:0000313" key="4">
    <source>
        <dbReference type="Proteomes" id="UP000809290"/>
    </source>
</evidence>
<reference evidence="2 3" key="1">
    <citation type="submission" date="2017-09" db="EMBL/GenBank/DDBJ databases">
        <title>Bacterial strain isolated from the female urinary microbiota.</title>
        <authorList>
            <person name="Thomas-White K."/>
            <person name="Kumar N."/>
            <person name="Forster S."/>
            <person name="Putonti C."/>
            <person name="Lawley T."/>
            <person name="Wolfe A.J."/>
        </authorList>
    </citation>
    <scope>NUCLEOTIDE SEQUENCE [LARGE SCALE GENOMIC DNA]</scope>
    <source>
        <strain evidence="2 3">UMB1301</strain>
    </source>
</reference>
<dbReference type="AlphaFoldDB" id="A0A2N6VKZ9"/>
<name>A0A2N6VKZ9_9MICO</name>
<dbReference type="EMBL" id="PNHK01000004">
    <property type="protein sequence ID" value="PMD04757.1"/>
    <property type="molecule type" value="Genomic_DNA"/>
</dbReference>